<evidence type="ECO:0000256" key="2">
    <source>
        <dbReference type="ARBA" id="ARBA00022737"/>
    </source>
</evidence>
<dbReference type="EMBL" id="LSRQ01007121">
    <property type="protein sequence ID" value="OAY65236.1"/>
    <property type="molecule type" value="Genomic_DNA"/>
</dbReference>
<dbReference type="AlphaFoldDB" id="A0A199UKK1"/>
<dbReference type="GO" id="GO:0003700">
    <property type="term" value="F:DNA-binding transcription factor activity"/>
    <property type="evidence" value="ECO:0007669"/>
    <property type="project" value="InterPro"/>
</dbReference>
<sequence>MVIKALFDSTTLSNPLSKDDYLALCLVMLGGGGGGGGGETRRCGGSGCLSAPTMKLRYACSVCGKTFESYQALGGHKSSHRRPVGPVQACKPSSGLTGPDDSGQVGPHRCSVCRRSFMTGQALGGHKRCHYWEGASTSSSSVAPSGSSMRDFDLNLPPPTAAEIGARRWMNKEDEEEVQSPLAVKKPRLPSSA</sequence>
<protein>
    <submittedName>
        <fullName evidence="10">Zinc finger protein 1</fullName>
    </submittedName>
</protein>
<evidence type="ECO:0000256" key="8">
    <source>
        <dbReference type="SAM" id="MobiDB-lite"/>
    </source>
</evidence>
<keyword evidence="3 7" id="KW-0863">Zinc-finger</keyword>
<feature type="domain" description="C2H2-type" evidence="9">
    <location>
        <begin position="108"/>
        <end position="135"/>
    </location>
</feature>
<dbReference type="InterPro" id="IPR013087">
    <property type="entry name" value="Znf_C2H2_type"/>
</dbReference>
<evidence type="ECO:0000256" key="6">
    <source>
        <dbReference type="ARBA" id="ARBA00023163"/>
    </source>
</evidence>
<evidence type="ECO:0000256" key="5">
    <source>
        <dbReference type="ARBA" id="ARBA00023015"/>
    </source>
</evidence>
<keyword evidence="2" id="KW-0677">Repeat</keyword>
<evidence type="ECO:0000256" key="3">
    <source>
        <dbReference type="ARBA" id="ARBA00022771"/>
    </source>
</evidence>
<dbReference type="GO" id="GO:0000976">
    <property type="term" value="F:transcription cis-regulatory region binding"/>
    <property type="evidence" value="ECO:0007669"/>
    <property type="project" value="TreeGrafter"/>
</dbReference>
<dbReference type="InterPro" id="IPR044653">
    <property type="entry name" value="AZF1/2/3-like"/>
</dbReference>
<dbReference type="PANTHER" id="PTHR45988">
    <property type="entry name" value="C2H2 TYPE ZINC FINGER TRANSCRIPTION FACTOR FAMILY-RELATED"/>
    <property type="match status" value="1"/>
</dbReference>
<keyword evidence="5" id="KW-0805">Transcription regulation</keyword>
<dbReference type="GO" id="GO:0008270">
    <property type="term" value="F:zinc ion binding"/>
    <property type="evidence" value="ECO:0007669"/>
    <property type="project" value="UniProtKB-KW"/>
</dbReference>
<dbReference type="GO" id="GO:0005634">
    <property type="term" value="C:nucleus"/>
    <property type="evidence" value="ECO:0007669"/>
    <property type="project" value="TreeGrafter"/>
</dbReference>
<dbReference type="SMART" id="SM00355">
    <property type="entry name" value="ZnF_C2H2"/>
    <property type="match status" value="2"/>
</dbReference>
<organism evidence="10 11">
    <name type="scientific">Ananas comosus</name>
    <name type="common">Pineapple</name>
    <name type="synonym">Ananas ananas</name>
    <dbReference type="NCBI Taxonomy" id="4615"/>
    <lineage>
        <taxon>Eukaryota</taxon>
        <taxon>Viridiplantae</taxon>
        <taxon>Streptophyta</taxon>
        <taxon>Embryophyta</taxon>
        <taxon>Tracheophyta</taxon>
        <taxon>Spermatophyta</taxon>
        <taxon>Magnoliopsida</taxon>
        <taxon>Liliopsida</taxon>
        <taxon>Poales</taxon>
        <taxon>Bromeliaceae</taxon>
        <taxon>Bromelioideae</taxon>
        <taxon>Ananas</taxon>
    </lineage>
</organism>
<dbReference type="Pfam" id="PF13912">
    <property type="entry name" value="zf-C2H2_6"/>
    <property type="match status" value="2"/>
</dbReference>
<evidence type="ECO:0000256" key="4">
    <source>
        <dbReference type="ARBA" id="ARBA00022833"/>
    </source>
</evidence>
<dbReference type="PANTHER" id="PTHR45988:SF1">
    <property type="entry name" value="ZINC FINGER PROTEIN AZF2"/>
    <property type="match status" value="1"/>
</dbReference>
<keyword evidence="4" id="KW-0862">Zinc</keyword>
<dbReference type="PROSITE" id="PS50157">
    <property type="entry name" value="ZINC_FINGER_C2H2_2"/>
    <property type="match status" value="2"/>
</dbReference>
<dbReference type="SUPFAM" id="SSF57667">
    <property type="entry name" value="beta-beta-alpha zinc fingers"/>
    <property type="match status" value="1"/>
</dbReference>
<dbReference type="Proteomes" id="UP000092600">
    <property type="component" value="Unassembled WGS sequence"/>
</dbReference>
<dbReference type="Gene3D" id="3.30.160.60">
    <property type="entry name" value="Classic Zinc Finger"/>
    <property type="match status" value="1"/>
</dbReference>
<keyword evidence="1" id="KW-0479">Metal-binding</keyword>
<evidence type="ECO:0000313" key="10">
    <source>
        <dbReference type="EMBL" id="OAY65236.1"/>
    </source>
</evidence>
<keyword evidence="6" id="KW-0804">Transcription</keyword>
<feature type="region of interest" description="Disordered" evidence="8">
    <location>
        <begin position="75"/>
        <end position="106"/>
    </location>
</feature>
<dbReference type="PROSITE" id="PS00028">
    <property type="entry name" value="ZINC_FINGER_C2H2_1"/>
    <property type="match status" value="2"/>
</dbReference>
<dbReference type="InterPro" id="IPR036236">
    <property type="entry name" value="Znf_C2H2_sf"/>
</dbReference>
<proteinExistence type="predicted"/>
<evidence type="ECO:0000256" key="1">
    <source>
        <dbReference type="ARBA" id="ARBA00022723"/>
    </source>
</evidence>
<dbReference type="STRING" id="4615.A0A199UKK1"/>
<reference evidence="10 11" key="1">
    <citation type="journal article" date="2016" name="DNA Res.">
        <title>The draft genome of MD-2 pineapple using hybrid error correction of long reads.</title>
        <authorList>
            <person name="Redwan R.M."/>
            <person name="Saidin A."/>
            <person name="Kumar S.V."/>
        </authorList>
    </citation>
    <scope>NUCLEOTIDE SEQUENCE [LARGE SCALE GENOMIC DNA]</scope>
    <source>
        <strain evidence="11">cv. MD2</strain>
        <tissue evidence="10">Leaf</tissue>
    </source>
</reference>
<comment type="caution">
    <text evidence="10">The sequence shown here is derived from an EMBL/GenBank/DDBJ whole genome shotgun (WGS) entry which is preliminary data.</text>
</comment>
<feature type="region of interest" description="Disordered" evidence="8">
    <location>
        <begin position="140"/>
        <end position="193"/>
    </location>
</feature>
<evidence type="ECO:0000256" key="7">
    <source>
        <dbReference type="PROSITE-ProRule" id="PRU00042"/>
    </source>
</evidence>
<name>A0A199UKK1_ANACO</name>
<feature type="domain" description="C2H2-type" evidence="9">
    <location>
        <begin position="58"/>
        <end position="80"/>
    </location>
</feature>
<evidence type="ECO:0000313" key="11">
    <source>
        <dbReference type="Proteomes" id="UP000092600"/>
    </source>
</evidence>
<evidence type="ECO:0000259" key="9">
    <source>
        <dbReference type="PROSITE" id="PS50157"/>
    </source>
</evidence>
<accession>A0A199UKK1</accession>
<gene>
    <name evidence="10" type="ORF">ACMD2_17446</name>
</gene>